<comment type="caution">
    <text evidence="1">The sequence shown here is derived from an EMBL/GenBank/DDBJ whole genome shotgun (WGS) entry which is preliminary data.</text>
</comment>
<proteinExistence type="predicted"/>
<protein>
    <recommendedName>
        <fullName evidence="2">YlxR domain-containing protein</fullName>
    </recommendedName>
</protein>
<accession>X0ZDM5</accession>
<name>X0ZDM5_9ZZZZ</name>
<reference evidence="1" key="1">
    <citation type="journal article" date="2014" name="Front. Microbiol.">
        <title>High frequency of phylogenetically diverse reductive dehalogenase-homologous genes in deep subseafloor sedimentary metagenomes.</title>
        <authorList>
            <person name="Kawai M."/>
            <person name="Futagami T."/>
            <person name="Toyoda A."/>
            <person name="Takaki Y."/>
            <person name="Nishi S."/>
            <person name="Hori S."/>
            <person name="Arai W."/>
            <person name="Tsubouchi T."/>
            <person name="Morono Y."/>
            <person name="Uchiyama I."/>
            <person name="Ito T."/>
            <person name="Fujiyama A."/>
            <person name="Inagaki F."/>
            <person name="Takami H."/>
        </authorList>
    </citation>
    <scope>NUCLEOTIDE SEQUENCE</scope>
    <source>
        <strain evidence="1">Expedition CK06-06</strain>
    </source>
</reference>
<dbReference type="AlphaFoldDB" id="X0ZDM5"/>
<organism evidence="1">
    <name type="scientific">marine sediment metagenome</name>
    <dbReference type="NCBI Taxonomy" id="412755"/>
    <lineage>
        <taxon>unclassified sequences</taxon>
        <taxon>metagenomes</taxon>
        <taxon>ecological metagenomes</taxon>
    </lineage>
</organism>
<evidence type="ECO:0008006" key="2">
    <source>
        <dbReference type="Google" id="ProtNLM"/>
    </source>
</evidence>
<dbReference type="EMBL" id="BART01009377">
    <property type="protein sequence ID" value="GAG67394.1"/>
    <property type="molecule type" value="Genomic_DNA"/>
</dbReference>
<sequence>MAKITVSMCDLCGKRQDKFAGRLVLYGDFIQKDKTYTSQKTLRSWRLCQSCLNYMVAQKSQGDQIKDEIELKLDSLRVERYKPNLLK</sequence>
<evidence type="ECO:0000313" key="1">
    <source>
        <dbReference type="EMBL" id="GAG67394.1"/>
    </source>
</evidence>
<gene>
    <name evidence="1" type="ORF">S01H4_20788</name>
</gene>